<accession>A0A3E0W2R5</accession>
<dbReference type="EMBL" id="NBXA01000003">
    <property type="protein sequence ID" value="RFA16281.1"/>
    <property type="molecule type" value="Genomic_DNA"/>
</dbReference>
<protein>
    <submittedName>
        <fullName evidence="2">Uncharacterized protein</fullName>
    </submittedName>
</protein>
<reference evidence="2 3" key="1">
    <citation type="submission" date="2017-04" db="EMBL/GenBank/DDBJ databases">
        <title>Comparative genome analysis of Subtercola boreus.</title>
        <authorList>
            <person name="Cho Y.-J."/>
            <person name="Cho A."/>
            <person name="Kim O.-S."/>
            <person name="Lee J.-I."/>
        </authorList>
    </citation>
    <scope>NUCLEOTIDE SEQUENCE [LARGE SCALE GENOMIC DNA]</scope>
    <source>
        <strain evidence="2 3">P27444</strain>
    </source>
</reference>
<evidence type="ECO:0000313" key="3">
    <source>
        <dbReference type="Proteomes" id="UP000256709"/>
    </source>
</evidence>
<dbReference type="RefSeq" id="WP_116281678.1">
    <property type="nucleotide sequence ID" value="NZ_NBXA01000003.1"/>
</dbReference>
<feature type="transmembrane region" description="Helical" evidence="1">
    <location>
        <begin position="158"/>
        <end position="179"/>
    </location>
</feature>
<proteinExistence type="predicted"/>
<dbReference type="AlphaFoldDB" id="A0A3E0W2R5"/>
<feature type="transmembrane region" description="Helical" evidence="1">
    <location>
        <begin position="100"/>
        <end position="119"/>
    </location>
</feature>
<dbReference type="Proteomes" id="UP000256709">
    <property type="component" value="Unassembled WGS sequence"/>
</dbReference>
<feature type="transmembrane region" description="Helical" evidence="1">
    <location>
        <begin position="30"/>
        <end position="48"/>
    </location>
</feature>
<evidence type="ECO:0000313" key="2">
    <source>
        <dbReference type="EMBL" id="RFA16281.1"/>
    </source>
</evidence>
<keyword evidence="1" id="KW-1133">Transmembrane helix</keyword>
<dbReference type="OrthoDB" id="5193366at2"/>
<keyword evidence="1" id="KW-0812">Transmembrane</keyword>
<feature type="transmembrane region" description="Helical" evidence="1">
    <location>
        <begin position="54"/>
        <end position="79"/>
    </location>
</feature>
<keyword evidence="1" id="KW-0472">Membrane</keyword>
<name>A0A3E0W2R5_9MICO</name>
<evidence type="ECO:0000256" key="1">
    <source>
        <dbReference type="SAM" id="Phobius"/>
    </source>
</evidence>
<organism evidence="2 3">
    <name type="scientific">Subtercola boreus</name>
    <dbReference type="NCBI Taxonomy" id="120213"/>
    <lineage>
        <taxon>Bacteria</taxon>
        <taxon>Bacillati</taxon>
        <taxon>Actinomycetota</taxon>
        <taxon>Actinomycetes</taxon>
        <taxon>Micrococcales</taxon>
        <taxon>Microbacteriaceae</taxon>
        <taxon>Subtercola</taxon>
    </lineage>
</organism>
<sequence length="181" mass="19077">MTLTSPRVPRLPRWLRSSGELPLPRIRSRVSAYLYGNILVLAAVIGASDETEAHWSALLVVGATTVTTFLAHVVAHGVGQQIGRTDEDARLHVGAELRDAVPIITSGLVPLVVMALGALGVLSPLWVEVIAGGILVVRIALSGIQVERLSDDRSSAGVLWAGFGLAAVSLVIVALKVLFTH</sequence>
<comment type="caution">
    <text evidence="2">The sequence shown here is derived from an EMBL/GenBank/DDBJ whole genome shotgun (WGS) entry which is preliminary data.</text>
</comment>
<gene>
    <name evidence="2" type="ORF">B7R21_02565</name>
</gene>